<dbReference type="Pfam" id="PF03734">
    <property type="entry name" value="YkuD"/>
    <property type="match status" value="1"/>
</dbReference>
<dbReference type="InterPro" id="IPR045380">
    <property type="entry name" value="LD_TPept_scaffold_dom"/>
</dbReference>
<dbReference type="Pfam" id="PF01471">
    <property type="entry name" value="PG_binding_1"/>
    <property type="match status" value="1"/>
</dbReference>
<dbReference type="CDD" id="cd16913">
    <property type="entry name" value="YkuD_like"/>
    <property type="match status" value="1"/>
</dbReference>
<evidence type="ECO:0000256" key="8">
    <source>
        <dbReference type="SAM" id="SignalP"/>
    </source>
</evidence>
<accession>A0A2W5FLJ9</accession>
<dbReference type="SUPFAM" id="SSF47090">
    <property type="entry name" value="PGBD-like"/>
    <property type="match status" value="1"/>
</dbReference>
<dbReference type="InterPro" id="IPR036365">
    <property type="entry name" value="PGBD-like_sf"/>
</dbReference>
<evidence type="ECO:0000313" key="11">
    <source>
        <dbReference type="Proteomes" id="UP000249739"/>
    </source>
</evidence>
<dbReference type="InterPro" id="IPR052905">
    <property type="entry name" value="LD-transpeptidase_YkuD-like"/>
</dbReference>
<dbReference type="GO" id="GO:0071555">
    <property type="term" value="P:cell wall organization"/>
    <property type="evidence" value="ECO:0007669"/>
    <property type="project" value="UniProtKB-UniRule"/>
</dbReference>
<dbReference type="InterPro" id="IPR002477">
    <property type="entry name" value="Peptidoglycan-bd-like"/>
</dbReference>
<keyword evidence="3" id="KW-0808">Transferase</keyword>
<gene>
    <name evidence="10" type="ORF">DI586_07420</name>
</gene>
<dbReference type="InterPro" id="IPR005490">
    <property type="entry name" value="LD_TPept_cat_dom"/>
</dbReference>
<dbReference type="GO" id="GO:0004180">
    <property type="term" value="F:carboxypeptidase activity"/>
    <property type="evidence" value="ECO:0007669"/>
    <property type="project" value="UniProtKB-ARBA"/>
</dbReference>
<dbReference type="Gene3D" id="1.10.101.10">
    <property type="entry name" value="PGBD-like superfamily/PGBD"/>
    <property type="match status" value="1"/>
</dbReference>
<dbReference type="GO" id="GO:0008360">
    <property type="term" value="P:regulation of cell shape"/>
    <property type="evidence" value="ECO:0007669"/>
    <property type="project" value="UniProtKB-UniRule"/>
</dbReference>
<evidence type="ECO:0000256" key="7">
    <source>
        <dbReference type="PROSITE-ProRule" id="PRU01373"/>
    </source>
</evidence>
<dbReference type="SUPFAM" id="SSF141523">
    <property type="entry name" value="L,D-transpeptidase catalytic domain-like"/>
    <property type="match status" value="1"/>
</dbReference>
<dbReference type="GO" id="GO:0009252">
    <property type="term" value="P:peptidoglycan biosynthetic process"/>
    <property type="evidence" value="ECO:0007669"/>
    <property type="project" value="UniProtKB-UniPathway"/>
</dbReference>
<keyword evidence="8" id="KW-0732">Signal</keyword>
<organism evidence="10 11">
    <name type="scientific">Micavibrio aeruginosavorus</name>
    <dbReference type="NCBI Taxonomy" id="349221"/>
    <lineage>
        <taxon>Bacteria</taxon>
        <taxon>Pseudomonadati</taxon>
        <taxon>Bdellovibrionota</taxon>
        <taxon>Bdellovibrionia</taxon>
        <taxon>Bdellovibrionales</taxon>
        <taxon>Pseudobdellovibrionaceae</taxon>
        <taxon>Micavibrio</taxon>
    </lineage>
</organism>
<evidence type="ECO:0000259" key="9">
    <source>
        <dbReference type="PROSITE" id="PS52029"/>
    </source>
</evidence>
<dbReference type="Proteomes" id="UP000249739">
    <property type="component" value="Unassembled WGS sequence"/>
</dbReference>
<dbReference type="Gene3D" id="2.40.440.10">
    <property type="entry name" value="L,D-transpeptidase catalytic domain-like"/>
    <property type="match status" value="1"/>
</dbReference>
<keyword evidence="6 7" id="KW-0961">Cell wall biogenesis/degradation</keyword>
<evidence type="ECO:0000256" key="1">
    <source>
        <dbReference type="ARBA" id="ARBA00004752"/>
    </source>
</evidence>
<comment type="similarity">
    <text evidence="2">Belongs to the YkuD family.</text>
</comment>
<evidence type="ECO:0000256" key="2">
    <source>
        <dbReference type="ARBA" id="ARBA00005992"/>
    </source>
</evidence>
<feature type="signal peptide" evidence="8">
    <location>
        <begin position="1"/>
        <end position="26"/>
    </location>
</feature>
<comment type="caution">
    <text evidence="10">The sequence shown here is derived from an EMBL/GenBank/DDBJ whole genome shotgun (WGS) entry which is preliminary data.</text>
</comment>
<feature type="active site" description="Proton donor/acceptor" evidence="7">
    <location>
        <position position="462"/>
    </location>
</feature>
<keyword evidence="5 7" id="KW-0573">Peptidoglycan synthesis</keyword>
<dbReference type="PANTHER" id="PTHR41533">
    <property type="entry name" value="L,D-TRANSPEPTIDASE HI_1667-RELATED"/>
    <property type="match status" value="1"/>
</dbReference>
<feature type="chain" id="PRO_5016056126" description="L,D-TPase catalytic domain-containing protein" evidence="8">
    <location>
        <begin position="27"/>
        <end position="569"/>
    </location>
</feature>
<keyword evidence="4 7" id="KW-0133">Cell shape</keyword>
<evidence type="ECO:0000256" key="3">
    <source>
        <dbReference type="ARBA" id="ARBA00022679"/>
    </source>
</evidence>
<dbReference type="GO" id="GO:0016740">
    <property type="term" value="F:transferase activity"/>
    <property type="evidence" value="ECO:0007669"/>
    <property type="project" value="UniProtKB-KW"/>
</dbReference>
<dbReference type="Pfam" id="PF20142">
    <property type="entry name" value="Scaffold"/>
    <property type="match status" value="1"/>
</dbReference>
<dbReference type="EMBL" id="QFOT01000078">
    <property type="protein sequence ID" value="PZP55274.1"/>
    <property type="molecule type" value="Genomic_DNA"/>
</dbReference>
<dbReference type="PANTHER" id="PTHR41533:SF2">
    <property type="entry name" value="BLR7131 PROTEIN"/>
    <property type="match status" value="1"/>
</dbReference>
<proteinExistence type="inferred from homology"/>
<evidence type="ECO:0000256" key="4">
    <source>
        <dbReference type="ARBA" id="ARBA00022960"/>
    </source>
</evidence>
<name>A0A2W5FLJ9_9BACT</name>
<dbReference type="AlphaFoldDB" id="A0A2W5FLJ9"/>
<dbReference type="InterPro" id="IPR038063">
    <property type="entry name" value="Transpep_catalytic_dom"/>
</dbReference>
<feature type="active site" description="Nucleophile" evidence="7">
    <location>
        <position position="481"/>
    </location>
</feature>
<evidence type="ECO:0000256" key="5">
    <source>
        <dbReference type="ARBA" id="ARBA00022984"/>
    </source>
</evidence>
<sequence>MMVVSFKKQLLISAAIFAMMAHPVFAEQLEPLAEEAASAAAQSNTPIASQAIVIEKQPMVDLLQSGKVDGVGLQDPEGIYNFYKSQNFDYFWTDGEKPENNSKKALELLKDSWQHGLNPANYHVQTLGQRMEQDEFTNSIAFEILMSDAMARYAKDMTGMRVTARSIGEDTKSWRRGLGAEAALNLLVTNSNPQKAYEDLIPPSKLYPILQSELKALHEDMKKHPQTVNKQIAFPGLIYPGRTHPAVALIRARFDIEADKKSPPEFYDEKLIERIKLFQKANGLKPDGIIGQRTIEAINQGRRDKLVKILANLERLRWMNPALPDKYILVNVPAMTLWAFEDDKIVFEMPIIVGKPSWPTNSFKTDVTGIRFNPSWYVPPSIKTKDLLPELQKDPDYLAKKNLQLLYYTSDGAKEISARDVKWAEVTEADLKNMAMIQNPGNENPLGKIRVLMPNQYNIYLHDTNSPELFTKDFRALSHGCIRLAEPRRVANFILDRNGDWSEERLSNILSKKNTIEVMSTQTIPVFILYQTIWQDGKGDLIFGQDIYKNDEKLIAELVKKNKLPVPIN</sequence>
<evidence type="ECO:0000256" key="6">
    <source>
        <dbReference type="ARBA" id="ARBA00023316"/>
    </source>
</evidence>
<dbReference type="UniPathway" id="UPA00219"/>
<dbReference type="PROSITE" id="PS52029">
    <property type="entry name" value="LD_TPASE"/>
    <property type="match status" value="1"/>
</dbReference>
<evidence type="ECO:0000313" key="10">
    <source>
        <dbReference type="EMBL" id="PZP55274.1"/>
    </source>
</evidence>
<protein>
    <recommendedName>
        <fullName evidence="9">L,D-TPase catalytic domain-containing protein</fullName>
    </recommendedName>
</protein>
<feature type="domain" description="L,D-TPase catalytic" evidence="9">
    <location>
        <begin position="326"/>
        <end position="519"/>
    </location>
</feature>
<comment type="pathway">
    <text evidence="1 7">Cell wall biogenesis; peptidoglycan biosynthesis.</text>
</comment>
<dbReference type="InterPro" id="IPR036366">
    <property type="entry name" value="PGBDSf"/>
</dbReference>
<reference evidence="10 11" key="1">
    <citation type="submission" date="2017-08" db="EMBL/GenBank/DDBJ databases">
        <title>Infants hospitalized years apart are colonized by the same room-sourced microbial strains.</title>
        <authorList>
            <person name="Brooks B."/>
            <person name="Olm M.R."/>
            <person name="Firek B.A."/>
            <person name="Baker R."/>
            <person name="Thomas B.C."/>
            <person name="Morowitz M.J."/>
            <person name="Banfield J.F."/>
        </authorList>
    </citation>
    <scope>NUCLEOTIDE SEQUENCE [LARGE SCALE GENOMIC DNA]</scope>
    <source>
        <strain evidence="10">S2_006_000_R2_64</strain>
    </source>
</reference>